<dbReference type="Proteomes" id="UP000887576">
    <property type="component" value="Unplaced"/>
</dbReference>
<dbReference type="WBParaSite" id="JU765_v2.g13169.t2">
    <property type="protein sequence ID" value="JU765_v2.g13169.t2"/>
    <property type="gene ID" value="JU765_v2.g13169"/>
</dbReference>
<evidence type="ECO:0000313" key="1">
    <source>
        <dbReference type="Proteomes" id="UP000887576"/>
    </source>
</evidence>
<sequence>MAKRQSFVSKEETGFGDPLGEYSEGFNILQFINDNDTPIDSPADLIRNGFNDPSLIPSLVNNNTIEGAWIQSQAPHPAANNNYPILLDNTIMYTNGTRLPDSPPITDISAGGSSASPSTTSDSPFSPEQYYMLQQGNINIVGMPDLNGQVLVPQDLINQQMTGIGRLVQGHPQLSPQSEFLSPYPPQSTPGSQISQVSPPAVNNRFIVPNPQQGGYTNDVYASEASLCSANNVQPPSAKRKRSDMPVPPQPVIKDECPPQFFSNSARGTPSLPVNISMDDYDENYQQRAIRFSPHCTELWTELYDIHHQHLQNMAVTVVADKGFNYSTMDGCFVNQKKNHFQITVHIEVHEDSAPVYFRGDGGVLKKISDFKLAFCGVKAEMPTTEISIRQSQTDRKPVPHEPVSLEIHERRVTKVTVPRLHFSETTLNNHRKNGRPNPEQKFFLLLVKLIAYAPDGSSSLIQAYQSDKVIVRVSLLLLAHFKLIFGLTVLILCFFGLFELPGRKHQNRVDQPTMVDHVHLE</sequence>
<reference evidence="2" key="1">
    <citation type="submission" date="2022-11" db="UniProtKB">
        <authorList>
            <consortium name="WormBaseParasite"/>
        </authorList>
    </citation>
    <scope>IDENTIFICATION</scope>
</reference>
<accession>A0AC34Q5D7</accession>
<evidence type="ECO:0000313" key="2">
    <source>
        <dbReference type="WBParaSite" id="JU765_v2.g13169.t2"/>
    </source>
</evidence>
<proteinExistence type="predicted"/>
<name>A0AC34Q5D7_9BILA</name>
<organism evidence="1 2">
    <name type="scientific">Panagrolaimus sp. JU765</name>
    <dbReference type="NCBI Taxonomy" id="591449"/>
    <lineage>
        <taxon>Eukaryota</taxon>
        <taxon>Metazoa</taxon>
        <taxon>Ecdysozoa</taxon>
        <taxon>Nematoda</taxon>
        <taxon>Chromadorea</taxon>
        <taxon>Rhabditida</taxon>
        <taxon>Tylenchina</taxon>
        <taxon>Panagrolaimomorpha</taxon>
        <taxon>Panagrolaimoidea</taxon>
        <taxon>Panagrolaimidae</taxon>
        <taxon>Panagrolaimus</taxon>
    </lineage>
</organism>
<protein>
    <submittedName>
        <fullName evidence="2">NDT80 domain-containing protein</fullName>
    </submittedName>
</protein>